<evidence type="ECO:0000313" key="7">
    <source>
        <dbReference type="EMBL" id="GGB64816.1"/>
    </source>
</evidence>
<organism evidence="7 8">
    <name type="scientific">Knoellia flava</name>
    <dbReference type="NCBI Taxonomy" id="913969"/>
    <lineage>
        <taxon>Bacteria</taxon>
        <taxon>Bacillati</taxon>
        <taxon>Actinomycetota</taxon>
        <taxon>Actinomycetes</taxon>
        <taxon>Micrococcales</taxon>
        <taxon>Intrasporangiaceae</taxon>
        <taxon>Knoellia</taxon>
    </lineage>
</organism>
<keyword evidence="2" id="KW-0130">Cell adhesion</keyword>
<keyword evidence="5" id="KW-0812">Transmembrane</keyword>
<evidence type="ECO:0000256" key="5">
    <source>
        <dbReference type="SAM" id="Phobius"/>
    </source>
</evidence>
<keyword evidence="1" id="KW-0964">Secreted</keyword>
<sequence length="204" mass="19301">MTAPVTAGGNAVSVIGDATSTGSDTSAPSTGGSTSQPGTSGDDSTGGGNQVDLPVAAPVTIGGNAVSVVGDATTEGSTTPSDPTTPTEPTDPGTPGEPTDPGTPGEPTDPGTPGEPTDPGVPTEPGNPADPGDTGDRGDDQGASRSNGPTRTSITTVAADGSMGELAQTGADVTVLVGSALALLLLGGLLSGASRRRLAEVAQG</sequence>
<evidence type="ECO:0000256" key="1">
    <source>
        <dbReference type="ARBA" id="ARBA00022512"/>
    </source>
</evidence>
<evidence type="ECO:0000313" key="8">
    <source>
        <dbReference type="Proteomes" id="UP000628079"/>
    </source>
</evidence>
<keyword evidence="5" id="KW-1133">Transmembrane helix</keyword>
<feature type="region of interest" description="Disordered" evidence="4">
    <location>
        <begin position="1"/>
        <end position="153"/>
    </location>
</feature>
<feature type="compositionally biased region" description="Low complexity" evidence="4">
    <location>
        <begin position="16"/>
        <end position="43"/>
    </location>
</feature>
<dbReference type="InterPro" id="IPR005528">
    <property type="entry name" value="ChpA-H"/>
</dbReference>
<protein>
    <recommendedName>
        <fullName evidence="6">Chaplin domain-containing protein</fullName>
    </recommendedName>
</protein>
<feature type="compositionally biased region" description="Polar residues" evidence="4">
    <location>
        <begin position="143"/>
        <end position="153"/>
    </location>
</feature>
<evidence type="ECO:0000256" key="4">
    <source>
        <dbReference type="SAM" id="MobiDB-lite"/>
    </source>
</evidence>
<evidence type="ECO:0000256" key="2">
    <source>
        <dbReference type="ARBA" id="ARBA00022889"/>
    </source>
</evidence>
<reference evidence="7" key="1">
    <citation type="journal article" date="2014" name="Int. J. Syst. Evol. Microbiol.">
        <title>Complete genome sequence of Corynebacterium casei LMG S-19264T (=DSM 44701T), isolated from a smear-ripened cheese.</title>
        <authorList>
            <consortium name="US DOE Joint Genome Institute (JGI-PGF)"/>
            <person name="Walter F."/>
            <person name="Albersmeier A."/>
            <person name="Kalinowski J."/>
            <person name="Ruckert C."/>
        </authorList>
    </citation>
    <scope>NUCLEOTIDE SEQUENCE</scope>
    <source>
        <strain evidence="7">CGMCC 1.10749</strain>
    </source>
</reference>
<feature type="domain" description="Chaplin" evidence="6">
    <location>
        <begin position="42"/>
        <end position="82"/>
    </location>
</feature>
<proteinExistence type="predicted"/>
<evidence type="ECO:0000256" key="3">
    <source>
        <dbReference type="ARBA" id="ARBA00023087"/>
    </source>
</evidence>
<feature type="transmembrane region" description="Helical" evidence="5">
    <location>
        <begin position="173"/>
        <end position="193"/>
    </location>
</feature>
<feature type="compositionally biased region" description="Low complexity" evidence="4">
    <location>
        <begin position="73"/>
        <end position="126"/>
    </location>
</feature>
<dbReference type="GO" id="GO:0007155">
    <property type="term" value="P:cell adhesion"/>
    <property type="evidence" value="ECO:0007669"/>
    <property type="project" value="UniProtKB-KW"/>
</dbReference>
<comment type="caution">
    <text evidence="7">The sequence shown here is derived from an EMBL/GenBank/DDBJ whole genome shotgun (WGS) entry which is preliminary data.</text>
</comment>
<accession>A0A8H9FS04</accession>
<gene>
    <name evidence="7" type="ORF">GCM10011314_00010</name>
</gene>
<dbReference type="Proteomes" id="UP000628079">
    <property type="component" value="Unassembled WGS sequence"/>
</dbReference>
<keyword evidence="3" id="KW-0034">Amyloid</keyword>
<dbReference type="PROSITE" id="PS51884">
    <property type="entry name" value="CHAPLIN"/>
    <property type="match status" value="1"/>
</dbReference>
<keyword evidence="5" id="KW-0472">Membrane</keyword>
<dbReference type="EMBL" id="BMEA01000001">
    <property type="protein sequence ID" value="GGB64816.1"/>
    <property type="molecule type" value="Genomic_DNA"/>
</dbReference>
<dbReference type="AlphaFoldDB" id="A0A8H9FS04"/>
<evidence type="ECO:0000259" key="6">
    <source>
        <dbReference type="PROSITE" id="PS51884"/>
    </source>
</evidence>
<keyword evidence="1" id="KW-0134">Cell wall</keyword>
<name>A0A8H9FS04_9MICO</name>
<reference evidence="7" key="2">
    <citation type="submission" date="2020-09" db="EMBL/GenBank/DDBJ databases">
        <authorList>
            <person name="Sun Q."/>
            <person name="Zhou Y."/>
        </authorList>
    </citation>
    <scope>NUCLEOTIDE SEQUENCE</scope>
    <source>
        <strain evidence="7">CGMCC 1.10749</strain>
    </source>
</reference>